<keyword evidence="1" id="KW-1133">Transmembrane helix</keyword>
<proteinExistence type="predicted"/>
<accession>A0A6V7PY50</accession>
<name>A0A6V7PY50_ANACO</name>
<evidence type="ECO:0000313" key="2">
    <source>
        <dbReference type="EMBL" id="CAD1835628.1"/>
    </source>
</evidence>
<sequence length="164" mass="17300">MPWDAGRCLLAVRAGAPCGRSPSFLGVHRAPTLLSAAAIAVRFRPSSVLAYPCLAMPIVVLLLAGAACGLLGPHKLYMQRPINIQVPICRSAASWLPLFMIFSLLILPTPSSSGSLLGRGLTSWSCSGPRLCAFVNFSVARSPYLPLNFCPLDPVLVSGGPVRS</sequence>
<keyword evidence="1" id="KW-0472">Membrane</keyword>
<dbReference type="AlphaFoldDB" id="A0A6V7PY50"/>
<dbReference type="EMBL" id="LR862153">
    <property type="protein sequence ID" value="CAD1835628.1"/>
    <property type="molecule type" value="Genomic_DNA"/>
</dbReference>
<gene>
    <name evidence="2" type="ORF">CB5_LOCUS18839</name>
</gene>
<organism evidence="2">
    <name type="scientific">Ananas comosus var. bracteatus</name>
    <name type="common">red pineapple</name>
    <dbReference type="NCBI Taxonomy" id="296719"/>
    <lineage>
        <taxon>Eukaryota</taxon>
        <taxon>Viridiplantae</taxon>
        <taxon>Streptophyta</taxon>
        <taxon>Embryophyta</taxon>
        <taxon>Tracheophyta</taxon>
        <taxon>Spermatophyta</taxon>
        <taxon>Magnoliopsida</taxon>
        <taxon>Liliopsida</taxon>
        <taxon>Poales</taxon>
        <taxon>Bromeliaceae</taxon>
        <taxon>Bromelioideae</taxon>
        <taxon>Ananas</taxon>
    </lineage>
</organism>
<keyword evidence="1" id="KW-0812">Transmembrane</keyword>
<protein>
    <submittedName>
        <fullName evidence="2">Uncharacterized protein</fullName>
    </submittedName>
</protein>
<reference evidence="2" key="1">
    <citation type="submission" date="2020-07" db="EMBL/GenBank/DDBJ databases">
        <authorList>
            <person name="Lin J."/>
        </authorList>
    </citation>
    <scope>NUCLEOTIDE SEQUENCE</scope>
</reference>
<feature type="transmembrane region" description="Helical" evidence="1">
    <location>
        <begin position="92"/>
        <end position="109"/>
    </location>
</feature>
<feature type="transmembrane region" description="Helical" evidence="1">
    <location>
        <begin position="49"/>
        <end position="71"/>
    </location>
</feature>
<evidence type="ECO:0000256" key="1">
    <source>
        <dbReference type="SAM" id="Phobius"/>
    </source>
</evidence>